<dbReference type="Pfam" id="PF04367">
    <property type="entry name" value="DUF502"/>
    <property type="match status" value="1"/>
</dbReference>
<keyword evidence="1" id="KW-1133">Transmembrane helix</keyword>
<feature type="transmembrane region" description="Helical" evidence="1">
    <location>
        <begin position="32"/>
        <end position="55"/>
    </location>
</feature>
<dbReference type="AlphaFoldDB" id="A0A5J6MM92"/>
<dbReference type="InterPro" id="IPR007462">
    <property type="entry name" value="COV1-like"/>
</dbReference>
<dbReference type="PANTHER" id="PTHR31876">
    <property type="entry name" value="COV-LIKE PROTEIN 1"/>
    <property type="match status" value="1"/>
</dbReference>
<proteinExistence type="predicted"/>
<keyword evidence="1" id="KW-0812">Transmembrane</keyword>
<keyword evidence="1" id="KW-0472">Membrane</keyword>
<evidence type="ECO:0000313" key="2">
    <source>
        <dbReference type="EMBL" id="QEX17330.1"/>
    </source>
</evidence>
<accession>A0A5J6MM92</accession>
<dbReference type="KEGG" id="htq:FRZ44_26280"/>
<dbReference type="Proteomes" id="UP000326202">
    <property type="component" value="Chromosome"/>
</dbReference>
<sequence>MVNVADLNNSEQSRTRPARVSIVGGLILRLRAYFFAGILITAPISITVYLAWALIHWVDGAVIPLIPATYNPENYLPFSVPGIGLLILLVGLTLIGALTANLVGRMLVRGSDRLLNRTPVVRGVYNALKQIFETVLSQKSQAFREVVLVEYPRKGVWALGFITGTPEGEIQDLGGGALASVFVPTTPNPTSGFLLFLPDRELVRLGMTVEEGIKMVVSGGIVSPPDRRVPDLTKVQAVAGSRGFGGR</sequence>
<name>A0A5J6MM92_9PROT</name>
<feature type="transmembrane region" description="Helical" evidence="1">
    <location>
        <begin position="75"/>
        <end position="103"/>
    </location>
</feature>
<protein>
    <submittedName>
        <fullName evidence="2">Membrane protein</fullName>
    </submittedName>
</protein>
<gene>
    <name evidence="2" type="ORF">FRZ44_26280</name>
</gene>
<dbReference type="PANTHER" id="PTHR31876:SF26">
    <property type="entry name" value="PROTEIN LIKE COV 2"/>
    <property type="match status" value="1"/>
</dbReference>
<evidence type="ECO:0000313" key="3">
    <source>
        <dbReference type="Proteomes" id="UP000326202"/>
    </source>
</evidence>
<keyword evidence="3" id="KW-1185">Reference proteome</keyword>
<reference evidence="2 3" key="1">
    <citation type="submission" date="2019-08" db="EMBL/GenBank/DDBJ databases">
        <title>Hyperibacter terrae gen. nov., sp. nov. and Hyperibacter viscosus sp. nov., two new members in the family Rhodospirillaceae isolated from the rhizosphere of Hypericum perforatum.</title>
        <authorList>
            <person name="Noviana Z."/>
        </authorList>
    </citation>
    <scope>NUCLEOTIDE SEQUENCE [LARGE SCALE GENOMIC DNA]</scope>
    <source>
        <strain evidence="2 3">R5913</strain>
    </source>
</reference>
<evidence type="ECO:0000256" key="1">
    <source>
        <dbReference type="SAM" id="Phobius"/>
    </source>
</evidence>
<dbReference type="EMBL" id="CP042906">
    <property type="protein sequence ID" value="QEX17330.1"/>
    <property type="molecule type" value="Genomic_DNA"/>
</dbReference>
<organism evidence="2 3">
    <name type="scientific">Hypericibacter terrae</name>
    <dbReference type="NCBI Taxonomy" id="2602015"/>
    <lineage>
        <taxon>Bacteria</taxon>
        <taxon>Pseudomonadati</taxon>
        <taxon>Pseudomonadota</taxon>
        <taxon>Alphaproteobacteria</taxon>
        <taxon>Rhodospirillales</taxon>
        <taxon>Dongiaceae</taxon>
        <taxon>Hypericibacter</taxon>
    </lineage>
</organism>